<dbReference type="GO" id="GO:0005789">
    <property type="term" value="C:endoplasmic reticulum membrane"/>
    <property type="evidence" value="ECO:0000318"/>
    <property type="project" value="GO_Central"/>
</dbReference>
<reference evidence="12 14" key="1">
    <citation type="journal article" date="2008" name="Science">
        <title>The Physcomitrella genome reveals evolutionary insights into the conquest of land by plants.</title>
        <authorList>
            <person name="Rensing S."/>
            <person name="Lang D."/>
            <person name="Zimmer A."/>
            <person name="Terry A."/>
            <person name="Salamov A."/>
            <person name="Shapiro H."/>
            <person name="Nishiyama T."/>
            <person name="Perroud P.-F."/>
            <person name="Lindquist E."/>
            <person name="Kamisugi Y."/>
            <person name="Tanahashi T."/>
            <person name="Sakakibara K."/>
            <person name="Fujita T."/>
            <person name="Oishi K."/>
            <person name="Shin-I T."/>
            <person name="Kuroki Y."/>
            <person name="Toyoda A."/>
            <person name="Suzuki Y."/>
            <person name="Hashimoto A."/>
            <person name="Yamaguchi K."/>
            <person name="Sugano A."/>
            <person name="Kohara Y."/>
            <person name="Fujiyama A."/>
            <person name="Anterola A."/>
            <person name="Aoki S."/>
            <person name="Ashton N."/>
            <person name="Barbazuk W.B."/>
            <person name="Barker E."/>
            <person name="Bennetzen J."/>
            <person name="Bezanilla M."/>
            <person name="Blankenship R."/>
            <person name="Cho S.H."/>
            <person name="Dutcher S."/>
            <person name="Estelle M."/>
            <person name="Fawcett J.A."/>
            <person name="Gundlach H."/>
            <person name="Hanada K."/>
            <person name="Heyl A."/>
            <person name="Hicks K.A."/>
            <person name="Hugh J."/>
            <person name="Lohr M."/>
            <person name="Mayer K."/>
            <person name="Melkozernov A."/>
            <person name="Murata T."/>
            <person name="Nelson D."/>
            <person name="Pils B."/>
            <person name="Prigge M."/>
            <person name="Reiss B."/>
            <person name="Renner T."/>
            <person name="Rombauts S."/>
            <person name="Rushton P."/>
            <person name="Sanderfoot A."/>
            <person name="Schween G."/>
            <person name="Shiu S.-H."/>
            <person name="Stueber K."/>
            <person name="Theodoulou F.L."/>
            <person name="Tu H."/>
            <person name="Van de Peer Y."/>
            <person name="Verrier P.J."/>
            <person name="Waters E."/>
            <person name="Wood A."/>
            <person name="Yang L."/>
            <person name="Cove D."/>
            <person name="Cuming A."/>
            <person name="Hasebe M."/>
            <person name="Lucas S."/>
            <person name="Mishler D.B."/>
            <person name="Reski R."/>
            <person name="Grigoriev I."/>
            <person name="Quatrano R.S."/>
            <person name="Boore J.L."/>
        </authorList>
    </citation>
    <scope>NUCLEOTIDE SEQUENCE [LARGE SCALE GENOMIC DNA]</scope>
    <source>
        <strain evidence="13 14">cv. Gransden 2004</strain>
    </source>
</reference>
<organism evidence="12">
    <name type="scientific">Physcomitrium patens</name>
    <name type="common">Spreading-leaved earth moss</name>
    <name type="synonym">Physcomitrella patens</name>
    <dbReference type="NCBI Taxonomy" id="3218"/>
    <lineage>
        <taxon>Eukaryota</taxon>
        <taxon>Viridiplantae</taxon>
        <taxon>Streptophyta</taxon>
        <taxon>Embryophyta</taxon>
        <taxon>Bryophyta</taxon>
        <taxon>Bryophytina</taxon>
        <taxon>Bryopsida</taxon>
        <taxon>Funariidae</taxon>
        <taxon>Funariales</taxon>
        <taxon>Funariaceae</taxon>
        <taxon>Physcomitrium</taxon>
    </lineage>
</organism>
<keyword evidence="9 11" id="KW-0472">Membrane</keyword>
<dbReference type="InterPro" id="IPR007130">
    <property type="entry name" value="DAGAT"/>
</dbReference>
<dbReference type="AlphaFoldDB" id="A9SXC1"/>
<dbReference type="EC" id="2.3.1.-" evidence="11"/>
<evidence type="ECO:0000256" key="4">
    <source>
        <dbReference type="ARBA" id="ARBA00022679"/>
    </source>
</evidence>
<dbReference type="GeneID" id="112273916"/>
<dbReference type="CDD" id="cd07987">
    <property type="entry name" value="LPLAT_MGAT-like"/>
    <property type="match status" value="1"/>
</dbReference>
<keyword evidence="3" id="KW-0444">Lipid biosynthesis</keyword>
<dbReference type="EMBL" id="ABEU02000021">
    <property type="protein sequence ID" value="PNR31982.1"/>
    <property type="molecule type" value="Genomic_DNA"/>
</dbReference>
<feature type="transmembrane region" description="Helical" evidence="11">
    <location>
        <begin position="58"/>
        <end position="81"/>
    </location>
</feature>
<keyword evidence="7 11" id="KW-1133">Transmembrane helix</keyword>
<keyword evidence="14" id="KW-1185">Reference proteome</keyword>
<evidence type="ECO:0000256" key="6">
    <source>
        <dbReference type="ARBA" id="ARBA00022824"/>
    </source>
</evidence>
<evidence type="ECO:0000256" key="9">
    <source>
        <dbReference type="ARBA" id="ARBA00023136"/>
    </source>
</evidence>
<dbReference type="Gramene" id="Pp3c21_13220V3.2">
    <property type="protein sequence ID" value="Pp3c21_13220V3.2"/>
    <property type="gene ID" value="Pp3c21_13220"/>
</dbReference>
<evidence type="ECO:0000256" key="1">
    <source>
        <dbReference type="ARBA" id="ARBA00004477"/>
    </source>
</evidence>
<comment type="similarity">
    <text evidence="2 11">Belongs to the diacylglycerol acyltransferase family.</text>
</comment>
<dbReference type="RefSeq" id="XP_024358737.1">
    <property type="nucleotide sequence ID" value="XM_024502969.2"/>
</dbReference>
<keyword evidence="10" id="KW-0012">Acyltransferase</keyword>
<dbReference type="HOGENOM" id="CLU_763749_0_0_1"/>
<dbReference type="GO" id="GO:0004144">
    <property type="term" value="F:diacylglycerol O-acyltransferase activity"/>
    <property type="evidence" value="ECO:0000318"/>
    <property type="project" value="GO_Central"/>
</dbReference>
<dbReference type="EnsemblPlants" id="Pp3c21_13220V3.1">
    <property type="protein sequence ID" value="Pp3c21_13220V3.1"/>
    <property type="gene ID" value="Pp3c21_13220"/>
</dbReference>
<gene>
    <name evidence="13" type="primary">LOC112273916</name>
    <name evidence="12" type="ORF">PHYPA_026106</name>
</gene>
<dbReference type="PANTHER" id="PTHR12317">
    <property type="entry name" value="DIACYLGLYCEROL O-ACYLTRANSFERASE"/>
    <property type="match status" value="1"/>
</dbReference>
<evidence type="ECO:0000256" key="10">
    <source>
        <dbReference type="ARBA" id="ARBA00023315"/>
    </source>
</evidence>
<dbReference type="PaxDb" id="3218-PP1S132_45V6.1"/>
<dbReference type="GO" id="GO:0019432">
    <property type="term" value="P:triglyceride biosynthetic process"/>
    <property type="evidence" value="ECO:0000318"/>
    <property type="project" value="GO_Central"/>
</dbReference>
<evidence type="ECO:0000313" key="14">
    <source>
        <dbReference type="Proteomes" id="UP000006727"/>
    </source>
</evidence>
<keyword evidence="5 11" id="KW-0812">Transmembrane</keyword>
<dbReference type="Proteomes" id="UP000006727">
    <property type="component" value="Chromosome 21"/>
</dbReference>
<dbReference type="Gramene" id="Pp3c21_13220V3.1">
    <property type="protein sequence ID" value="Pp3c21_13220V3.1"/>
    <property type="gene ID" value="Pp3c21_13220"/>
</dbReference>
<accession>A9SXC1</accession>
<reference evidence="13" key="3">
    <citation type="submission" date="2020-12" db="UniProtKB">
        <authorList>
            <consortium name="EnsemblPlants"/>
        </authorList>
    </citation>
    <scope>IDENTIFICATION</scope>
</reference>
<evidence type="ECO:0000256" key="8">
    <source>
        <dbReference type="ARBA" id="ARBA00023098"/>
    </source>
</evidence>
<evidence type="ECO:0000313" key="13">
    <source>
        <dbReference type="EnsemblPlants" id="Pp3c21_13220V3.1"/>
    </source>
</evidence>
<reference evidence="12 14" key="2">
    <citation type="journal article" date="2018" name="Plant J.">
        <title>The Physcomitrella patens chromosome-scale assembly reveals moss genome structure and evolution.</title>
        <authorList>
            <person name="Lang D."/>
            <person name="Ullrich K.K."/>
            <person name="Murat F."/>
            <person name="Fuchs J."/>
            <person name="Jenkins J."/>
            <person name="Haas F.B."/>
            <person name="Piednoel M."/>
            <person name="Gundlach H."/>
            <person name="Van Bel M."/>
            <person name="Meyberg R."/>
            <person name="Vives C."/>
            <person name="Morata J."/>
            <person name="Symeonidi A."/>
            <person name="Hiss M."/>
            <person name="Muchero W."/>
            <person name="Kamisugi Y."/>
            <person name="Saleh O."/>
            <person name="Blanc G."/>
            <person name="Decker E.L."/>
            <person name="van Gessel N."/>
            <person name="Grimwood J."/>
            <person name="Hayes R.D."/>
            <person name="Graham S.W."/>
            <person name="Gunter L.E."/>
            <person name="McDaniel S.F."/>
            <person name="Hoernstein S.N.W."/>
            <person name="Larsson A."/>
            <person name="Li F.W."/>
            <person name="Perroud P.F."/>
            <person name="Phillips J."/>
            <person name="Ranjan P."/>
            <person name="Rokshar D.S."/>
            <person name="Rothfels C.J."/>
            <person name="Schneider L."/>
            <person name="Shu S."/>
            <person name="Stevenson D.W."/>
            <person name="Thummler F."/>
            <person name="Tillich M."/>
            <person name="Villarreal Aguilar J.C."/>
            <person name="Widiez T."/>
            <person name="Wong G.K."/>
            <person name="Wymore A."/>
            <person name="Zhang Y."/>
            <person name="Zimmer A.D."/>
            <person name="Quatrano R.S."/>
            <person name="Mayer K.F.X."/>
            <person name="Goodstein D."/>
            <person name="Casacuberta J.M."/>
            <person name="Vandepoele K."/>
            <person name="Reski R."/>
            <person name="Cuming A.C."/>
            <person name="Tuskan G.A."/>
            <person name="Maumus F."/>
            <person name="Salse J."/>
            <person name="Schmutz J."/>
            <person name="Rensing S.A."/>
        </authorList>
    </citation>
    <scope>NUCLEOTIDE SEQUENCE [LARGE SCALE GENOMIC DNA]</scope>
    <source>
        <strain evidence="13 14">cv. Gransden 2004</strain>
    </source>
</reference>
<dbReference type="OrthoDB" id="264532at2759"/>
<evidence type="ECO:0000256" key="3">
    <source>
        <dbReference type="ARBA" id="ARBA00022516"/>
    </source>
</evidence>
<evidence type="ECO:0000256" key="2">
    <source>
        <dbReference type="ARBA" id="ARBA00005420"/>
    </source>
</evidence>
<evidence type="ECO:0000256" key="11">
    <source>
        <dbReference type="RuleBase" id="RU367023"/>
    </source>
</evidence>
<dbReference type="EnsemblPlants" id="Pp3c21_13220V3.2">
    <property type="protein sequence ID" value="Pp3c21_13220V3.2"/>
    <property type="gene ID" value="Pp3c21_13220"/>
</dbReference>
<evidence type="ECO:0000256" key="7">
    <source>
        <dbReference type="ARBA" id="ARBA00022989"/>
    </source>
</evidence>
<dbReference type="eggNOG" id="KOG0831">
    <property type="taxonomic scope" value="Eukaryota"/>
</dbReference>
<keyword evidence="4 11" id="KW-0808">Transferase</keyword>
<dbReference type="OMA" id="YETSCAS"/>
<dbReference type="STRING" id="3218.A9SXC1"/>
<name>A9SXC1_PHYPA</name>
<protein>
    <recommendedName>
        <fullName evidence="11">Acyltransferase</fullName>
        <ecNumber evidence="11">2.3.1.-</ecNumber>
    </recommendedName>
</protein>
<keyword evidence="8" id="KW-0443">Lipid metabolism</keyword>
<evidence type="ECO:0000256" key="5">
    <source>
        <dbReference type="ARBA" id="ARBA00022692"/>
    </source>
</evidence>
<dbReference type="Pfam" id="PF03982">
    <property type="entry name" value="DAGAT"/>
    <property type="match status" value="1"/>
</dbReference>
<proteinExistence type="inferred from homology"/>
<comment type="subcellular location">
    <subcellularLocation>
        <location evidence="1 11">Endoplasmic reticulum membrane</location>
        <topology evidence="1 11">Multi-pass membrane protein</topology>
    </subcellularLocation>
</comment>
<evidence type="ECO:0000313" key="12">
    <source>
        <dbReference type="EMBL" id="PNR31982.1"/>
    </source>
</evidence>
<keyword evidence="6 11" id="KW-0256">Endoplasmic reticulum</keyword>
<dbReference type="PANTHER" id="PTHR12317:SF76">
    <property type="entry name" value="ACYLTRANSFERASE"/>
    <property type="match status" value="1"/>
</dbReference>
<feature type="transmembrane region" description="Helical" evidence="11">
    <location>
        <begin position="93"/>
        <end position="110"/>
    </location>
</feature>
<sequence>MGSLGGESVVVNPELNGEAKVVTDVQSGGASLKQGEGKDDAPKIHYFARPNSTTLSTVVVIFLYHMLPFTALPNIGLLYFPFSLYKRSEYVKLTLYLGLMLVLVVMPPHYSKTLRRKVRWLYEELAVYLPSAKFVIVPQEPLPQGKGYIFAIHPHGRMFYSNAMFSQLHEIWRAPLGLTHGDLFQTAAGGFFNVPIARNWFYSIGVMPVTKKNIVTKLRNKDHVTIAVGGVREVCLGTDNEADSLYLKNRRGFLRIAMDEGAGVVPVYAFNENQLFKHDPKAVLNFWQCVNKYVKIGVPFMRGIWNLPMPYRKEILLVFGDALFAEEGESIEDFHGRYIDNLRQLFDKYVKYSPDPNHKLIIC</sequence>